<reference evidence="1" key="1">
    <citation type="submission" date="2020-05" db="EMBL/GenBank/DDBJ databases">
        <authorList>
            <person name="Chiriac C."/>
            <person name="Salcher M."/>
            <person name="Ghai R."/>
            <person name="Kavagutti S V."/>
        </authorList>
    </citation>
    <scope>NUCLEOTIDE SEQUENCE</scope>
</reference>
<protein>
    <submittedName>
        <fullName evidence="1">Unannotated protein</fullName>
    </submittedName>
</protein>
<gene>
    <name evidence="1" type="ORF">UFOPK4020_00397</name>
</gene>
<dbReference type="AlphaFoldDB" id="A0A6J7NMT8"/>
<sequence length="59" mass="6710">MLNSNFGQDQLNSDLIRANDLGVTAVPTYIFNEQWSVPGAQDTETFERVLKKLAQQEMH</sequence>
<evidence type="ECO:0000313" key="1">
    <source>
        <dbReference type="EMBL" id="CAB4993605.1"/>
    </source>
</evidence>
<proteinExistence type="predicted"/>
<name>A0A6J7NMT8_9ZZZZ</name>
<dbReference type="SUPFAM" id="SSF52833">
    <property type="entry name" value="Thioredoxin-like"/>
    <property type="match status" value="1"/>
</dbReference>
<dbReference type="InterPro" id="IPR036249">
    <property type="entry name" value="Thioredoxin-like_sf"/>
</dbReference>
<accession>A0A6J7NMT8</accession>
<organism evidence="1">
    <name type="scientific">freshwater metagenome</name>
    <dbReference type="NCBI Taxonomy" id="449393"/>
    <lineage>
        <taxon>unclassified sequences</taxon>
        <taxon>metagenomes</taxon>
        <taxon>ecological metagenomes</taxon>
    </lineage>
</organism>
<dbReference type="Gene3D" id="3.40.30.10">
    <property type="entry name" value="Glutaredoxin"/>
    <property type="match status" value="1"/>
</dbReference>
<dbReference type="EMBL" id="CAFBOV010000055">
    <property type="protein sequence ID" value="CAB4993605.1"/>
    <property type="molecule type" value="Genomic_DNA"/>
</dbReference>